<keyword evidence="2" id="KW-1185">Reference proteome</keyword>
<dbReference type="InterPro" id="IPR013024">
    <property type="entry name" value="GGCT-like"/>
</dbReference>
<comment type="caution">
    <text evidence="1">The sequence shown here is derived from an EMBL/GenBank/DDBJ whole genome shotgun (WGS) entry which is preliminary data.</text>
</comment>
<proteinExistence type="predicted"/>
<dbReference type="RefSeq" id="WP_235225021.1">
    <property type="nucleotide sequence ID" value="NZ_JAKGAQ010000002.1"/>
</dbReference>
<evidence type="ECO:0000313" key="1">
    <source>
        <dbReference type="EMBL" id="MCF2870894.1"/>
    </source>
</evidence>
<protein>
    <submittedName>
        <fullName evidence="1">Gamma-glutamylcyclotransferase</fullName>
    </submittedName>
</protein>
<dbReference type="CDD" id="cd06661">
    <property type="entry name" value="GGCT_like"/>
    <property type="match status" value="1"/>
</dbReference>
<name>A0ABS9CVM9_9RHOB</name>
<gene>
    <name evidence="1" type="ORF">L0664_07430</name>
</gene>
<dbReference type="Gene3D" id="3.10.490.10">
    <property type="entry name" value="Gamma-glutamyl cyclotransferase-like"/>
    <property type="match status" value="1"/>
</dbReference>
<evidence type="ECO:0000313" key="2">
    <source>
        <dbReference type="Proteomes" id="UP001200557"/>
    </source>
</evidence>
<organism evidence="1 2">
    <name type="scientific">Octadecabacter dasysiphoniae</name>
    <dbReference type="NCBI Taxonomy" id="2909341"/>
    <lineage>
        <taxon>Bacteria</taxon>
        <taxon>Pseudomonadati</taxon>
        <taxon>Pseudomonadota</taxon>
        <taxon>Alphaproteobacteria</taxon>
        <taxon>Rhodobacterales</taxon>
        <taxon>Roseobacteraceae</taxon>
        <taxon>Octadecabacter</taxon>
    </lineage>
</organism>
<dbReference type="SUPFAM" id="SSF110857">
    <property type="entry name" value="Gamma-glutamyl cyclotransferase-like"/>
    <property type="match status" value="1"/>
</dbReference>
<dbReference type="EMBL" id="JAKGAQ010000002">
    <property type="protein sequence ID" value="MCF2870894.1"/>
    <property type="molecule type" value="Genomic_DNA"/>
</dbReference>
<dbReference type="InterPro" id="IPR036568">
    <property type="entry name" value="GGCT-like_sf"/>
</dbReference>
<dbReference type="Proteomes" id="UP001200557">
    <property type="component" value="Unassembled WGS sequence"/>
</dbReference>
<sequence length="201" mass="21951">MNTTNSWPRFFGYGSLVNLATHTYPDARAATLTGWRRVWRHAKARPVAFLSVEPCATTVLHGITAQVPDGDWAALDLREHAYTRRDVTAQFGHDTAVYEADPAHTTSPQIGHPILLSYLDVVIAGYLDQFGDTGPQHFFETTHGWGPILNDRADPLYPRARPLAADVKSIVDSALQTLPVSVHPAKGALVDALRNSGANTT</sequence>
<reference evidence="1 2" key="1">
    <citation type="submission" date="2022-01" db="EMBL/GenBank/DDBJ databases">
        <title>Octadecabacter sp. nov., isolated from a marine alga.</title>
        <authorList>
            <person name="Jin M.S."/>
            <person name="Kim H.M."/>
            <person name="Han D.M."/>
            <person name="Jung J.J."/>
            <person name="Jeon C.O."/>
        </authorList>
    </citation>
    <scope>NUCLEOTIDE SEQUENCE [LARGE SCALE GENOMIC DNA]</scope>
    <source>
        <strain evidence="1 2">G9-8</strain>
    </source>
</reference>
<accession>A0ABS9CVM9</accession>